<evidence type="ECO:0000313" key="1">
    <source>
        <dbReference type="EMBL" id="CAJ0874352.1"/>
    </source>
</evidence>
<sequence length="95" mass="10421">MALGLFQIWRLMDGETAAAIEAWVIKVQQLSGPGIGIGPQKIHWTTTRDRALLWVSGSRIQAGDFLLTPRAQGHCGVVLVTTDAVQRRGEDHDET</sequence>
<protein>
    <submittedName>
        <fullName evidence="1">Uncharacterized protein</fullName>
    </submittedName>
</protein>
<dbReference type="AlphaFoldDB" id="A0AA48M094"/>
<gene>
    <name evidence="1" type="ORF">AMST5_02592</name>
</gene>
<proteinExistence type="predicted"/>
<reference evidence="1" key="1">
    <citation type="submission" date="2023-07" db="EMBL/GenBank/DDBJ databases">
        <authorList>
            <person name="Pelsma A.J. K."/>
        </authorList>
    </citation>
    <scope>NUCLEOTIDE SEQUENCE</scope>
</reference>
<organism evidence="1">
    <name type="scientific">freshwater sediment metagenome</name>
    <dbReference type="NCBI Taxonomy" id="556182"/>
    <lineage>
        <taxon>unclassified sequences</taxon>
        <taxon>metagenomes</taxon>
        <taxon>ecological metagenomes</taxon>
    </lineage>
</organism>
<dbReference type="EMBL" id="OY288114">
    <property type="protein sequence ID" value="CAJ0874352.1"/>
    <property type="molecule type" value="Genomic_DNA"/>
</dbReference>
<name>A0AA48M094_9ZZZZ</name>
<accession>A0AA48M094</accession>